<proteinExistence type="predicted"/>
<keyword evidence="1" id="KW-0813">Transport</keyword>
<dbReference type="InterPro" id="IPR003439">
    <property type="entry name" value="ABC_transporter-like_ATP-bd"/>
</dbReference>
<reference evidence="6" key="1">
    <citation type="submission" date="2017-03" db="EMBL/GenBank/DDBJ databases">
        <title>Novel pathways for hydrocarbon cycling and metabolic interdependencies in hydrothermal sediment communities.</title>
        <authorList>
            <person name="Dombrowski N."/>
            <person name="Seitz K."/>
            <person name="Teske A."/>
            <person name="Baker B."/>
        </authorList>
    </citation>
    <scope>NUCLEOTIDE SEQUENCE [LARGE SCALE GENOMIC DNA]</scope>
</reference>
<dbReference type="CDD" id="cd03255">
    <property type="entry name" value="ABC_MJ0796_LolCDE_FtsE"/>
    <property type="match status" value="1"/>
</dbReference>
<dbReference type="Proteomes" id="UP000192520">
    <property type="component" value="Unassembled WGS sequence"/>
</dbReference>
<dbReference type="PROSITE" id="PS00211">
    <property type="entry name" value="ABC_TRANSPORTER_1"/>
    <property type="match status" value="1"/>
</dbReference>
<dbReference type="STRING" id="1968527.B5M47_01080"/>
<dbReference type="EMBL" id="MZGJ01000005">
    <property type="protein sequence ID" value="OQX51289.1"/>
    <property type="molecule type" value="Genomic_DNA"/>
</dbReference>
<dbReference type="InterPro" id="IPR015854">
    <property type="entry name" value="ABC_transpr_LolD-like"/>
</dbReference>
<keyword evidence="2" id="KW-0547">Nucleotide-binding</keyword>
<dbReference type="InterPro" id="IPR027417">
    <property type="entry name" value="P-loop_NTPase"/>
</dbReference>
<dbReference type="InterPro" id="IPR003593">
    <property type="entry name" value="AAA+_ATPase"/>
</dbReference>
<dbReference type="PANTHER" id="PTHR24220">
    <property type="entry name" value="IMPORT ATP-BINDING PROTEIN"/>
    <property type="match status" value="1"/>
</dbReference>
<accession>A0A1W9NYW3</accession>
<dbReference type="AlphaFoldDB" id="A0A1W9NYW3"/>
<sequence>MEGRMVERKHIIRTERLCKEFPAGRRQIGVLHDIDLHIYPREFTIIYGPSGSGKSTLLNTLLGLEPPTRGKVFVRGRDLFKMADDQRAEFRNRNYGVVYQQPYWVKSLNVLENVSLPLLLRGESLKFARGRAMYSIEQVGLERFAKYAPTQLSGGQQQKVSLARALVTDPSVIVADEPTGNLDTASSNEVIEMFMDLIQRLGRTVVMVTHELRFLEYAHRAISIRDGKIEGEFGKSEIKNLVKDLKAIGIK</sequence>
<dbReference type="Gene3D" id="3.40.50.300">
    <property type="entry name" value="P-loop containing nucleotide triphosphate hydrolases"/>
    <property type="match status" value="1"/>
</dbReference>
<dbReference type="Pfam" id="PF00005">
    <property type="entry name" value="ABC_tran"/>
    <property type="match status" value="1"/>
</dbReference>
<dbReference type="SUPFAM" id="SSF52540">
    <property type="entry name" value="P-loop containing nucleoside triphosphate hydrolases"/>
    <property type="match status" value="1"/>
</dbReference>
<comment type="caution">
    <text evidence="5">The sequence shown here is derived from an EMBL/GenBank/DDBJ whole genome shotgun (WGS) entry which is preliminary data.</text>
</comment>
<organism evidence="5 6">
    <name type="scientific">candidate division CPR3 bacterium 4484_211</name>
    <dbReference type="NCBI Taxonomy" id="1968527"/>
    <lineage>
        <taxon>Bacteria</taxon>
        <taxon>Bacteria division CPR3</taxon>
    </lineage>
</organism>
<dbReference type="GO" id="GO:0016887">
    <property type="term" value="F:ATP hydrolysis activity"/>
    <property type="evidence" value="ECO:0007669"/>
    <property type="project" value="InterPro"/>
</dbReference>
<dbReference type="InterPro" id="IPR017871">
    <property type="entry name" value="ABC_transporter-like_CS"/>
</dbReference>
<dbReference type="SMART" id="SM00382">
    <property type="entry name" value="AAA"/>
    <property type="match status" value="1"/>
</dbReference>
<keyword evidence="3" id="KW-0067">ATP-binding</keyword>
<evidence type="ECO:0000256" key="1">
    <source>
        <dbReference type="ARBA" id="ARBA00022448"/>
    </source>
</evidence>
<name>A0A1W9NYW3_UNCC3</name>
<dbReference type="GO" id="GO:0022857">
    <property type="term" value="F:transmembrane transporter activity"/>
    <property type="evidence" value="ECO:0007669"/>
    <property type="project" value="TreeGrafter"/>
</dbReference>
<evidence type="ECO:0000313" key="6">
    <source>
        <dbReference type="Proteomes" id="UP000192520"/>
    </source>
</evidence>
<dbReference type="GO" id="GO:0005524">
    <property type="term" value="F:ATP binding"/>
    <property type="evidence" value="ECO:0007669"/>
    <property type="project" value="UniProtKB-KW"/>
</dbReference>
<protein>
    <recommendedName>
        <fullName evidence="4">ABC transporter domain-containing protein</fullName>
    </recommendedName>
</protein>
<evidence type="ECO:0000259" key="4">
    <source>
        <dbReference type="PROSITE" id="PS50893"/>
    </source>
</evidence>
<dbReference type="InterPro" id="IPR017911">
    <property type="entry name" value="MacB-like_ATP-bd"/>
</dbReference>
<gene>
    <name evidence="5" type="ORF">B5M47_01080</name>
</gene>
<dbReference type="PANTHER" id="PTHR24220:SF86">
    <property type="entry name" value="ABC TRANSPORTER ABCH.1"/>
    <property type="match status" value="1"/>
</dbReference>
<feature type="domain" description="ABC transporter" evidence="4">
    <location>
        <begin position="12"/>
        <end position="251"/>
    </location>
</feature>
<evidence type="ECO:0000313" key="5">
    <source>
        <dbReference type="EMBL" id="OQX51289.1"/>
    </source>
</evidence>
<dbReference type="GO" id="GO:0005886">
    <property type="term" value="C:plasma membrane"/>
    <property type="evidence" value="ECO:0007669"/>
    <property type="project" value="TreeGrafter"/>
</dbReference>
<evidence type="ECO:0000256" key="3">
    <source>
        <dbReference type="ARBA" id="ARBA00022840"/>
    </source>
</evidence>
<dbReference type="PROSITE" id="PS50893">
    <property type="entry name" value="ABC_TRANSPORTER_2"/>
    <property type="match status" value="1"/>
</dbReference>
<evidence type="ECO:0000256" key="2">
    <source>
        <dbReference type="ARBA" id="ARBA00022741"/>
    </source>
</evidence>